<gene>
    <name evidence="1" type="ORF">LCGC14_2834450</name>
</gene>
<protein>
    <submittedName>
        <fullName evidence="1">Uncharacterized protein</fullName>
    </submittedName>
</protein>
<evidence type="ECO:0000313" key="1">
    <source>
        <dbReference type="EMBL" id="KKK79347.1"/>
    </source>
</evidence>
<name>A0A0F8YD43_9ZZZZ</name>
<dbReference type="EMBL" id="LAZR01054071">
    <property type="protein sequence ID" value="KKK79347.1"/>
    <property type="molecule type" value="Genomic_DNA"/>
</dbReference>
<comment type="caution">
    <text evidence="1">The sequence shown here is derived from an EMBL/GenBank/DDBJ whole genome shotgun (WGS) entry which is preliminary data.</text>
</comment>
<feature type="non-terminal residue" evidence="1">
    <location>
        <position position="1"/>
    </location>
</feature>
<reference evidence="1" key="1">
    <citation type="journal article" date="2015" name="Nature">
        <title>Complex archaea that bridge the gap between prokaryotes and eukaryotes.</title>
        <authorList>
            <person name="Spang A."/>
            <person name="Saw J.H."/>
            <person name="Jorgensen S.L."/>
            <person name="Zaremba-Niedzwiedzka K."/>
            <person name="Martijn J."/>
            <person name="Lind A.E."/>
            <person name="van Eijk R."/>
            <person name="Schleper C."/>
            <person name="Guy L."/>
            <person name="Ettema T.J."/>
        </authorList>
    </citation>
    <scope>NUCLEOTIDE SEQUENCE</scope>
</reference>
<proteinExistence type="predicted"/>
<dbReference type="AlphaFoldDB" id="A0A0F8YD43"/>
<sequence>VESDLTSKPGRKSKSSVEAGVQQVLDGAAPYAATLLRDHIRKVRGVKSLKPSVQRACEYVIDHSIGKARQKIEHSGGVMTYGQLVESAEGIEKNSPELLIDVDKMARN</sequence>
<accession>A0A0F8YD43</accession>
<organism evidence="1">
    <name type="scientific">marine sediment metagenome</name>
    <dbReference type="NCBI Taxonomy" id="412755"/>
    <lineage>
        <taxon>unclassified sequences</taxon>
        <taxon>metagenomes</taxon>
        <taxon>ecological metagenomes</taxon>
    </lineage>
</organism>